<evidence type="ECO:0000313" key="3">
    <source>
        <dbReference type="Proteomes" id="UP001050691"/>
    </source>
</evidence>
<organism evidence="2 3">
    <name type="scientific">Clathrus columnatus</name>
    <dbReference type="NCBI Taxonomy" id="1419009"/>
    <lineage>
        <taxon>Eukaryota</taxon>
        <taxon>Fungi</taxon>
        <taxon>Dikarya</taxon>
        <taxon>Basidiomycota</taxon>
        <taxon>Agaricomycotina</taxon>
        <taxon>Agaricomycetes</taxon>
        <taxon>Phallomycetidae</taxon>
        <taxon>Phallales</taxon>
        <taxon>Clathraceae</taxon>
        <taxon>Clathrus</taxon>
    </lineage>
</organism>
<dbReference type="AlphaFoldDB" id="A0AAV5AMT9"/>
<dbReference type="Proteomes" id="UP001050691">
    <property type="component" value="Unassembled WGS sequence"/>
</dbReference>
<feature type="signal peptide" evidence="1">
    <location>
        <begin position="1"/>
        <end position="15"/>
    </location>
</feature>
<dbReference type="EMBL" id="BPWL01000011">
    <property type="protein sequence ID" value="GJJ15929.1"/>
    <property type="molecule type" value="Genomic_DNA"/>
</dbReference>
<protein>
    <submittedName>
        <fullName evidence="2">Uncharacterized protein</fullName>
    </submittedName>
</protein>
<evidence type="ECO:0000256" key="1">
    <source>
        <dbReference type="SAM" id="SignalP"/>
    </source>
</evidence>
<comment type="caution">
    <text evidence="2">The sequence shown here is derived from an EMBL/GenBank/DDBJ whole genome shotgun (WGS) entry which is preliminary data.</text>
</comment>
<reference evidence="2" key="1">
    <citation type="submission" date="2021-10" db="EMBL/GenBank/DDBJ databases">
        <title>De novo Genome Assembly of Clathrus columnatus (Basidiomycota, Fungi) Using Illumina and Nanopore Sequence Data.</title>
        <authorList>
            <person name="Ogiso-Tanaka E."/>
            <person name="Itagaki H."/>
            <person name="Hosoya T."/>
            <person name="Hosaka K."/>
        </authorList>
    </citation>
    <scope>NUCLEOTIDE SEQUENCE</scope>
    <source>
        <strain evidence="2">MO-923</strain>
    </source>
</reference>
<keyword evidence="3" id="KW-1185">Reference proteome</keyword>
<gene>
    <name evidence="2" type="ORF">Clacol_010208</name>
</gene>
<evidence type="ECO:0000313" key="2">
    <source>
        <dbReference type="EMBL" id="GJJ15929.1"/>
    </source>
</evidence>
<keyword evidence="1" id="KW-0732">Signal</keyword>
<sequence length="238" mass="26490">MLIFILSLLISSVFSWPTFSGGFRRSLSQKTLQYNEDATPGTHTDSGWSDPSETGGRMLDWATLRYGEPLNVIISADSDPNILTLEGLKLYANSLGYAEECLGLHAGRLHQADLGDGEGPKDQEYLARQAYFPILGTCWQSLVGGHHFRAWQQTTTKAWFLGVSKELDSGRNHKIAPNGYNLGRDWLVERAIAGTSWKGNYWTAEVDFHDDLLEPGHKYINHNISQDGVTAILTVYAI</sequence>
<feature type="chain" id="PRO_5043910181" evidence="1">
    <location>
        <begin position="16"/>
        <end position="238"/>
    </location>
</feature>
<name>A0AAV5AMT9_9AGAM</name>
<proteinExistence type="predicted"/>
<accession>A0AAV5AMT9</accession>